<dbReference type="Pfam" id="PF13975">
    <property type="entry name" value="gag-asp_proteas"/>
    <property type="match status" value="1"/>
</dbReference>
<organism evidence="3 4">
    <name type="scientific">Parasphingopyxis marina</name>
    <dbReference type="NCBI Taxonomy" id="2761622"/>
    <lineage>
        <taxon>Bacteria</taxon>
        <taxon>Pseudomonadati</taxon>
        <taxon>Pseudomonadota</taxon>
        <taxon>Alphaproteobacteria</taxon>
        <taxon>Sphingomonadales</taxon>
        <taxon>Sphingomonadaceae</taxon>
        <taxon>Parasphingopyxis</taxon>
    </lineage>
</organism>
<dbReference type="PROSITE" id="PS00141">
    <property type="entry name" value="ASP_PROTEASE"/>
    <property type="match status" value="2"/>
</dbReference>
<feature type="chain" id="PRO_5032520833" evidence="2">
    <location>
        <begin position="22"/>
        <end position="330"/>
    </location>
</feature>
<accession>A0A842HXR1</accession>
<evidence type="ECO:0000313" key="3">
    <source>
        <dbReference type="EMBL" id="MBC2777732.1"/>
    </source>
</evidence>
<dbReference type="InterPro" id="IPR001969">
    <property type="entry name" value="Aspartic_peptidase_AS"/>
</dbReference>
<dbReference type="AlphaFoldDB" id="A0A842HXR1"/>
<comment type="caution">
    <text evidence="3">The sequence shown here is derived from an EMBL/GenBank/DDBJ whole genome shotgun (WGS) entry which is preliminary data.</text>
</comment>
<dbReference type="Pfam" id="PF13650">
    <property type="entry name" value="Asp_protease_2"/>
    <property type="match status" value="1"/>
</dbReference>
<feature type="region of interest" description="Disordered" evidence="1">
    <location>
        <begin position="303"/>
        <end position="330"/>
    </location>
</feature>
<gene>
    <name evidence="3" type="ORF">H6P80_08870</name>
</gene>
<keyword evidence="3" id="KW-0645">Protease</keyword>
<evidence type="ECO:0000313" key="4">
    <source>
        <dbReference type="Proteomes" id="UP000564378"/>
    </source>
</evidence>
<dbReference type="GO" id="GO:0006508">
    <property type="term" value="P:proteolysis"/>
    <property type="evidence" value="ECO:0007669"/>
    <property type="project" value="UniProtKB-KW"/>
</dbReference>
<evidence type="ECO:0000256" key="2">
    <source>
        <dbReference type="SAM" id="SignalP"/>
    </source>
</evidence>
<keyword evidence="3" id="KW-0378">Hydrolase</keyword>
<dbReference type="CDD" id="cd05483">
    <property type="entry name" value="retropepsin_like_bacteria"/>
    <property type="match status" value="1"/>
</dbReference>
<dbReference type="RefSeq" id="WP_185801049.1">
    <property type="nucleotide sequence ID" value="NZ_JACJVJ010000002.1"/>
</dbReference>
<keyword evidence="2" id="KW-0732">Signal</keyword>
<keyword evidence="4" id="KW-1185">Reference proteome</keyword>
<dbReference type="InterPro" id="IPR034122">
    <property type="entry name" value="Retropepsin-like_bacterial"/>
</dbReference>
<proteinExistence type="predicted"/>
<dbReference type="Gene3D" id="2.40.70.10">
    <property type="entry name" value="Acid Proteases"/>
    <property type="match status" value="2"/>
</dbReference>
<reference evidence="3 4" key="1">
    <citation type="submission" date="2020-08" db="EMBL/GenBank/DDBJ databases">
        <title>Draft genome sequence of Parasphingopyxis sp. GrpM-11.</title>
        <authorList>
            <person name="Oh J."/>
            <person name="Roh D.-H."/>
        </authorList>
    </citation>
    <scope>NUCLEOTIDE SEQUENCE [LARGE SCALE GENOMIC DNA]</scope>
    <source>
        <strain evidence="3 4">GrpM-11</strain>
    </source>
</reference>
<sequence>MRLAWIGLPCAVLATVASASATVPPVPAEPQSETIDYDHAADRRMTVPVIIGGRGPFPFIVDTGSERTVIARELAETLGLDPSHDIMLTSIIDVRRVPTVIIPRLDLGRRTVDVIQAPALARADLGAEGVLGIDALEDQQIILDFARRQITLSRAEPEQENWPRNTTIVVRARNRFGRLVLADAELDGTRVYAIVDTGSSISIGNDALRRRLIRRRRMDPDQSFELTAVTGATMQINYTIAERLEIGGIVFNALPVAFAETELFRQLDLVNRPAMLLGMDVLRLFDRVSIDFANRRIRMQMPNADMSRRQDRALPANRLAETPAPDRDIP</sequence>
<protein>
    <submittedName>
        <fullName evidence="3">Aspartyl protease family protein</fullName>
    </submittedName>
</protein>
<evidence type="ECO:0000256" key="1">
    <source>
        <dbReference type="SAM" id="MobiDB-lite"/>
    </source>
</evidence>
<dbReference type="EMBL" id="JACJVJ010000002">
    <property type="protein sequence ID" value="MBC2777732.1"/>
    <property type="molecule type" value="Genomic_DNA"/>
</dbReference>
<name>A0A842HXR1_9SPHN</name>
<dbReference type="Proteomes" id="UP000564378">
    <property type="component" value="Unassembled WGS sequence"/>
</dbReference>
<dbReference type="InterPro" id="IPR021109">
    <property type="entry name" value="Peptidase_aspartic_dom_sf"/>
</dbReference>
<feature type="signal peptide" evidence="2">
    <location>
        <begin position="1"/>
        <end position="21"/>
    </location>
</feature>
<dbReference type="SUPFAM" id="SSF50630">
    <property type="entry name" value="Acid proteases"/>
    <property type="match status" value="2"/>
</dbReference>
<dbReference type="GO" id="GO:0004190">
    <property type="term" value="F:aspartic-type endopeptidase activity"/>
    <property type="evidence" value="ECO:0007669"/>
    <property type="project" value="InterPro"/>
</dbReference>